<dbReference type="Gene3D" id="3.40.50.2020">
    <property type="match status" value="2"/>
</dbReference>
<accession>A0A2U1SVQ2</accession>
<dbReference type="OrthoDB" id="324294at2"/>
<evidence type="ECO:0000256" key="5">
    <source>
        <dbReference type="ARBA" id="ARBA00022777"/>
    </source>
</evidence>
<keyword evidence="10" id="KW-1185">Reference proteome</keyword>
<protein>
    <recommendedName>
        <fullName evidence="1">ribose-phosphate diphosphokinase</fullName>
        <ecNumber evidence="1">2.7.6.1</ecNumber>
    </recommendedName>
</protein>
<keyword evidence="2" id="KW-0808">Transferase</keyword>
<comment type="caution">
    <text evidence="9">The sequence shown here is derived from an EMBL/GenBank/DDBJ whole genome shotgun (WGS) entry which is preliminary data.</text>
</comment>
<dbReference type="CDD" id="cd06223">
    <property type="entry name" value="PRTases_typeI"/>
    <property type="match status" value="1"/>
</dbReference>
<dbReference type="GO" id="GO:0016301">
    <property type="term" value="F:kinase activity"/>
    <property type="evidence" value="ECO:0007669"/>
    <property type="project" value="UniProtKB-KW"/>
</dbReference>
<dbReference type="GO" id="GO:0006015">
    <property type="term" value="P:5-phosphoribose 1-diphosphate biosynthetic process"/>
    <property type="evidence" value="ECO:0007669"/>
    <property type="project" value="TreeGrafter"/>
</dbReference>
<dbReference type="PANTHER" id="PTHR10210">
    <property type="entry name" value="RIBOSE-PHOSPHATE DIPHOSPHOKINASE FAMILY MEMBER"/>
    <property type="match status" value="1"/>
</dbReference>
<dbReference type="GO" id="GO:0004749">
    <property type="term" value="F:ribose phosphate diphosphokinase activity"/>
    <property type="evidence" value="ECO:0007669"/>
    <property type="project" value="UniProtKB-EC"/>
</dbReference>
<dbReference type="InterPro" id="IPR029057">
    <property type="entry name" value="PRTase-like"/>
</dbReference>
<keyword evidence="3" id="KW-0545">Nucleotide biosynthesis</keyword>
<dbReference type="InterPro" id="IPR000836">
    <property type="entry name" value="PRTase_dom"/>
</dbReference>
<dbReference type="GO" id="GO:0005524">
    <property type="term" value="F:ATP binding"/>
    <property type="evidence" value="ECO:0007669"/>
    <property type="project" value="UniProtKB-KW"/>
</dbReference>
<dbReference type="Pfam" id="PF14572">
    <property type="entry name" value="Pribosyl_synth"/>
    <property type="match status" value="1"/>
</dbReference>
<sequence length="505" mass="54204">MTTLAETRPFLKRLFERLDFAPRPIGVQTKHALDHWLTSRRGVAPTFADVVADLRHCGFAFRAVPDARDYEIVIGAKAAAALLGAVADGARLSEAPNRRGAVRLRRLFDEVLRAGEPALVEFTLVAKGRDRAGVELLAAPLALADGTLGAVLGALNIERYETPAPSREPPAQSDEQILLFALGSSRALGERIAHEMGCSLAPHEERRFEDGERKVRPLVGVRDKDVYVLSSLEGETGDSGADKLLRLLFFIGALRDAGAARITAVAPYLCYARKDRRTKPLDPVATRYVAQLLESVGADRIATIDAHNVAAFENAFRIESVALDAQALFARYFAHRLGADPVAVVSPDLGGEKRAELFRQRLETILARPVAKGFMDKHRSMGEITGEIFAGDVAGRAVVILDDLISSGATMARAARACRANGATRIFLAATHALFARDAEAALREAPIEEIVVTDTVAPSQAAALRLRGRLVTLGVETLLAEAIVCLHSGGSIDELLDAGPKGAP</sequence>
<dbReference type="GO" id="GO:0002189">
    <property type="term" value="C:ribose phosphate diphosphokinase complex"/>
    <property type="evidence" value="ECO:0007669"/>
    <property type="project" value="TreeGrafter"/>
</dbReference>
<name>A0A2U1SVQ2_METSR</name>
<dbReference type="NCBIfam" id="TIGR01251">
    <property type="entry name" value="ribP_PPkin"/>
    <property type="match status" value="1"/>
</dbReference>
<dbReference type="RefSeq" id="WP_108915358.1">
    <property type="nucleotide sequence ID" value="NZ_BGJY01000001.1"/>
</dbReference>
<dbReference type="SUPFAM" id="SSF53271">
    <property type="entry name" value="PRTase-like"/>
    <property type="match status" value="2"/>
</dbReference>
<dbReference type="GO" id="GO:0005737">
    <property type="term" value="C:cytoplasm"/>
    <property type="evidence" value="ECO:0007669"/>
    <property type="project" value="TreeGrafter"/>
</dbReference>
<evidence type="ECO:0000313" key="9">
    <source>
        <dbReference type="EMBL" id="PWB95679.1"/>
    </source>
</evidence>
<gene>
    <name evidence="9" type="ORF">C5689_00770</name>
</gene>
<evidence type="ECO:0000259" key="8">
    <source>
        <dbReference type="Pfam" id="PF13793"/>
    </source>
</evidence>
<evidence type="ECO:0000256" key="3">
    <source>
        <dbReference type="ARBA" id="ARBA00022727"/>
    </source>
</evidence>
<proteinExistence type="predicted"/>
<dbReference type="InterPro" id="IPR029099">
    <property type="entry name" value="Pribosyltran_N"/>
</dbReference>
<evidence type="ECO:0000256" key="4">
    <source>
        <dbReference type="ARBA" id="ARBA00022741"/>
    </source>
</evidence>
<comment type="catalytic activity">
    <reaction evidence="7">
        <text>D-ribose 5-phosphate + ATP = 5-phospho-alpha-D-ribose 1-diphosphate + AMP + H(+)</text>
        <dbReference type="Rhea" id="RHEA:15609"/>
        <dbReference type="ChEBI" id="CHEBI:15378"/>
        <dbReference type="ChEBI" id="CHEBI:30616"/>
        <dbReference type="ChEBI" id="CHEBI:58017"/>
        <dbReference type="ChEBI" id="CHEBI:78346"/>
        <dbReference type="ChEBI" id="CHEBI:456215"/>
        <dbReference type="EC" id="2.7.6.1"/>
    </reaction>
</comment>
<evidence type="ECO:0000313" key="10">
    <source>
        <dbReference type="Proteomes" id="UP000245137"/>
    </source>
</evidence>
<keyword evidence="4" id="KW-0547">Nucleotide-binding</keyword>
<dbReference type="GO" id="GO:0006164">
    <property type="term" value="P:purine nucleotide biosynthetic process"/>
    <property type="evidence" value="ECO:0007669"/>
    <property type="project" value="TreeGrafter"/>
</dbReference>
<dbReference type="PANTHER" id="PTHR10210:SF32">
    <property type="entry name" value="RIBOSE-PHOSPHATE PYROPHOSPHOKINASE 2"/>
    <property type="match status" value="1"/>
</dbReference>
<dbReference type="Proteomes" id="UP000245137">
    <property type="component" value="Unassembled WGS sequence"/>
</dbReference>
<evidence type="ECO:0000256" key="1">
    <source>
        <dbReference type="ARBA" id="ARBA00013247"/>
    </source>
</evidence>
<dbReference type="Pfam" id="PF13793">
    <property type="entry name" value="Pribosyltran_N"/>
    <property type="match status" value="1"/>
</dbReference>
<reference evidence="9 10" key="1">
    <citation type="journal article" date="2018" name="Appl. Microbiol. Biotechnol.">
        <title>Co-cultivation of the strictly anaerobic methanogen Methanosarcina barkeri with aerobic methanotrophs in an oxygen-limited membrane bioreactor.</title>
        <authorList>
            <person name="In 't Zandt M.H."/>
            <person name="van den Bosch T.J.M."/>
            <person name="Rijkers R."/>
            <person name="van Kessel M.A.H.J."/>
            <person name="Jetten M.S.M."/>
            <person name="Welte C.U."/>
        </authorList>
    </citation>
    <scope>NUCLEOTIDE SEQUENCE [LARGE SCALE GENOMIC DNA]</scope>
    <source>
        <strain evidence="9 10">DSM 17706</strain>
    </source>
</reference>
<dbReference type="GO" id="GO:0000287">
    <property type="term" value="F:magnesium ion binding"/>
    <property type="evidence" value="ECO:0007669"/>
    <property type="project" value="InterPro"/>
</dbReference>
<dbReference type="AlphaFoldDB" id="A0A2U1SVQ2"/>
<dbReference type="InterPro" id="IPR005946">
    <property type="entry name" value="Rib-P_diPkinase"/>
</dbReference>
<evidence type="ECO:0000256" key="7">
    <source>
        <dbReference type="ARBA" id="ARBA00049535"/>
    </source>
</evidence>
<organism evidence="9 10">
    <name type="scientific">Methylosinus sporium</name>
    <dbReference type="NCBI Taxonomy" id="428"/>
    <lineage>
        <taxon>Bacteria</taxon>
        <taxon>Pseudomonadati</taxon>
        <taxon>Pseudomonadota</taxon>
        <taxon>Alphaproteobacteria</taxon>
        <taxon>Hyphomicrobiales</taxon>
        <taxon>Methylocystaceae</taxon>
        <taxon>Methylosinus</taxon>
    </lineage>
</organism>
<dbReference type="SMART" id="SM01400">
    <property type="entry name" value="Pribosyltran_N"/>
    <property type="match status" value="1"/>
</dbReference>
<keyword evidence="6" id="KW-0067">ATP-binding</keyword>
<evidence type="ECO:0000256" key="6">
    <source>
        <dbReference type="ARBA" id="ARBA00022840"/>
    </source>
</evidence>
<dbReference type="EMBL" id="PUIV01000001">
    <property type="protein sequence ID" value="PWB95679.1"/>
    <property type="molecule type" value="Genomic_DNA"/>
</dbReference>
<keyword evidence="5 9" id="KW-0418">Kinase</keyword>
<feature type="domain" description="Ribose-phosphate pyrophosphokinase N-terminal" evidence="8">
    <location>
        <begin position="178"/>
        <end position="297"/>
    </location>
</feature>
<dbReference type="EC" id="2.7.6.1" evidence="1"/>
<evidence type="ECO:0000256" key="2">
    <source>
        <dbReference type="ARBA" id="ARBA00022679"/>
    </source>
</evidence>